<feature type="chain" id="PRO_5038764199" evidence="2">
    <location>
        <begin position="25"/>
        <end position="597"/>
    </location>
</feature>
<keyword evidence="4" id="KW-1185">Reference proteome</keyword>
<dbReference type="Proteomes" id="UP000253090">
    <property type="component" value="Unassembled WGS sequence"/>
</dbReference>
<comment type="caution">
    <text evidence="3">The sequence shown here is derived from an EMBL/GenBank/DDBJ whole genome shotgun (WGS) entry which is preliminary data.</text>
</comment>
<keyword evidence="2" id="KW-0732">Signal</keyword>
<feature type="signal peptide" evidence="2">
    <location>
        <begin position="1"/>
        <end position="24"/>
    </location>
</feature>
<dbReference type="RefSeq" id="WP_147273837.1">
    <property type="nucleotide sequence ID" value="NZ_QPJW01000001.1"/>
</dbReference>
<evidence type="ECO:0000256" key="2">
    <source>
        <dbReference type="SAM" id="SignalP"/>
    </source>
</evidence>
<organism evidence="3 4">
    <name type="scientific">Fontibacillus phaseoli</name>
    <dbReference type="NCBI Taxonomy" id="1416533"/>
    <lineage>
        <taxon>Bacteria</taxon>
        <taxon>Bacillati</taxon>
        <taxon>Bacillota</taxon>
        <taxon>Bacilli</taxon>
        <taxon>Bacillales</taxon>
        <taxon>Paenibacillaceae</taxon>
        <taxon>Fontibacillus</taxon>
    </lineage>
</organism>
<protein>
    <submittedName>
        <fullName evidence="3">Uncharacterized protein</fullName>
    </submittedName>
</protein>
<sequence>MFRKRRMGYWGIIALLLLTMNLSACTSNESIGNAESGKQKNQQNQNQSESDLERLTKLMQTHIDKNLKYRGKESVKGSSDEMLVFYADVPEGTDAVRYHLNARTGTVVDAVSGSPLINVLVKSPNLNDLNGEAYVSALEELVTPLILEKGYKLDGKLDDSFVGFQGDGTMEYEVTKPGGLVPALCLIHVEPFTKEVTEEGEIKASDEVADAVSVETAEMTNYAMQDADATLEQLADRGYQMIEDQSFETELQPWGKITFVSGYYNENGVKQSVYHILNSDQTVTYTLPVVDTGNDTFAGINAIAFKDMNADGKKDIQILSDYESAESGVHTSRAAVYFSTWEYYTVLPWYNDLLDDSGHNDTIINLVKEGRRIQGQISPNSDNTEIEKEIEALASLICNEKFLHTGDLDYAALGESLLIFSQNSAADEITLAGLAGQHFADYRKDTLSGKKSLAGQVRQYEKLLSQILEDAEMFNGIKYEGGSMWNTFNAYKGLDLQIELNRYVSNETLKTDEEYDTYSWLQSEWKDFKKELQTAAKNKVIGNDDYSVDLSDDQAEQIKTMEKRLTTNMNELLKLMADDPGSTRLMQLVRDTFYTEM</sequence>
<name>A0A369BPT2_9BACL</name>
<accession>A0A369BPT2</accession>
<dbReference type="OrthoDB" id="9772442at2"/>
<evidence type="ECO:0000313" key="4">
    <source>
        <dbReference type="Proteomes" id="UP000253090"/>
    </source>
</evidence>
<evidence type="ECO:0000313" key="3">
    <source>
        <dbReference type="EMBL" id="RCX23630.1"/>
    </source>
</evidence>
<feature type="region of interest" description="Disordered" evidence="1">
    <location>
        <begin position="30"/>
        <end position="50"/>
    </location>
</feature>
<proteinExistence type="predicted"/>
<reference evidence="3 4" key="1">
    <citation type="submission" date="2018-07" db="EMBL/GenBank/DDBJ databases">
        <title>Genomic Encyclopedia of Type Strains, Phase III (KMG-III): the genomes of soil and plant-associated and newly described type strains.</title>
        <authorList>
            <person name="Whitman W."/>
        </authorList>
    </citation>
    <scope>NUCLEOTIDE SEQUENCE [LARGE SCALE GENOMIC DNA]</scope>
    <source>
        <strain evidence="3 4">CECT 8333</strain>
    </source>
</reference>
<dbReference type="AlphaFoldDB" id="A0A369BPT2"/>
<gene>
    <name evidence="3" type="ORF">DFP94_1011232</name>
</gene>
<evidence type="ECO:0000256" key="1">
    <source>
        <dbReference type="SAM" id="MobiDB-lite"/>
    </source>
</evidence>
<dbReference type="EMBL" id="QPJW01000001">
    <property type="protein sequence ID" value="RCX23630.1"/>
    <property type="molecule type" value="Genomic_DNA"/>
</dbReference>